<dbReference type="Proteomes" id="UP001139451">
    <property type="component" value="Unassembled WGS sequence"/>
</dbReference>
<dbReference type="Gene3D" id="2.60.120.330">
    <property type="entry name" value="B-lactam Antibiotic, Isopenicillin N Synthase, Chain"/>
    <property type="match status" value="1"/>
</dbReference>
<dbReference type="PANTHER" id="PTHR46332">
    <property type="entry name" value="ASPARTATE BETA-HYDROXYLASE DOMAIN-CONTAINING PROTEIN 2"/>
    <property type="match status" value="1"/>
</dbReference>
<keyword evidence="2" id="KW-0223">Dioxygenase</keyword>
<dbReference type="InterPro" id="IPR051821">
    <property type="entry name" value="Asp/Asn_beta-hydroxylase"/>
</dbReference>
<keyword evidence="3" id="KW-0560">Oxidoreductase</keyword>
<evidence type="ECO:0000313" key="5">
    <source>
        <dbReference type="EMBL" id="MCP3729567.1"/>
    </source>
</evidence>
<dbReference type="PANTHER" id="PTHR46332:SF5">
    <property type="entry name" value="ASPARTATE BETA-HYDROXYLASE DOMAIN CONTAINING 2"/>
    <property type="match status" value="1"/>
</dbReference>
<gene>
    <name evidence="5" type="ORF">M9978_03920</name>
</gene>
<keyword evidence="6" id="KW-1185">Reference proteome</keyword>
<evidence type="ECO:0000256" key="2">
    <source>
        <dbReference type="ARBA" id="ARBA00022964"/>
    </source>
</evidence>
<evidence type="ECO:0000313" key="6">
    <source>
        <dbReference type="Proteomes" id="UP001139451"/>
    </source>
</evidence>
<evidence type="ECO:0000259" key="4">
    <source>
        <dbReference type="Pfam" id="PF05118"/>
    </source>
</evidence>
<dbReference type="EMBL" id="JAMLDX010000002">
    <property type="protein sequence ID" value="MCP3729567.1"/>
    <property type="molecule type" value="Genomic_DNA"/>
</dbReference>
<dbReference type="AlphaFoldDB" id="A0A9X2KKF9"/>
<organism evidence="5 6">
    <name type="scientific">Sphingomonas tagetis</name>
    <dbReference type="NCBI Taxonomy" id="2949092"/>
    <lineage>
        <taxon>Bacteria</taxon>
        <taxon>Pseudomonadati</taxon>
        <taxon>Pseudomonadota</taxon>
        <taxon>Alphaproteobacteria</taxon>
        <taxon>Sphingomonadales</taxon>
        <taxon>Sphingomonadaceae</taxon>
        <taxon>Sphingomonas</taxon>
    </lineage>
</organism>
<proteinExistence type="inferred from homology"/>
<sequence>MKTGVAVRQDELQAAPAFEAPKLRLVDDVPTEDGARGGATQLERVIDRLMGMSSLVSTAPLLDVRDFAWTCELRERWTAIKAEAADAEGEVSPRDHHVTAAILSRIPGLYAARFERLPVGAHLPVRRMASRGLLTCHLGLAVPRDGDLRMQLGGRVVRWAEGETLLFDATQAQAWRNDGSEQGLVLSVQLRRPLRQPARWLAETLLR</sequence>
<evidence type="ECO:0000256" key="3">
    <source>
        <dbReference type="ARBA" id="ARBA00023002"/>
    </source>
</evidence>
<name>A0A9X2KKF9_9SPHN</name>
<protein>
    <submittedName>
        <fullName evidence="5">Aspartyl/asparaginyl beta-hydroxylase domain-containing protein</fullName>
    </submittedName>
</protein>
<dbReference type="InterPro" id="IPR011051">
    <property type="entry name" value="RmlC_Cupin_sf"/>
</dbReference>
<evidence type="ECO:0000256" key="1">
    <source>
        <dbReference type="ARBA" id="ARBA00007730"/>
    </source>
</evidence>
<feature type="domain" description="Aspartyl/asparaginy/proline hydroxylase" evidence="4">
    <location>
        <begin position="77"/>
        <end position="193"/>
    </location>
</feature>
<dbReference type="GO" id="GO:0051213">
    <property type="term" value="F:dioxygenase activity"/>
    <property type="evidence" value="ECO:0007669"/>
    <property type="project" value="UniProtKB-KW"/>
</dbReference>
<dbReference type="SUPFAM" id="SSF51182">
    <property type="entry name" value="RmlC-like cupins"/>
    <property type="match status" value="1"/>
</dbReference>
<dbReference type="Pfam" id="PF05118">
    <property type="entry name" value="Asp_Arg_Hydrox"/>
    <property type="match status" value="1"/>
</dbReference>
<dbReference type="InterPro" id="IPR027443">
    <property type="entry name" value="IPNS-like_sf"/>
</dbReference>
<dbReference type="InterPro" id="IPR007803">
    <property type="entry name" value="Asp/Arg/Pro-Hydrxlase"/>
</dbReference>
<reference evidence="5" key="1">
    <citation type="submission" date="2022-05" db="EMBL/GenBank/DDBJ databases">
        <title>Sphingomonas sp. strain MG17 Genome sequencing and assembly.</title>
        <authorList>
            <person name="Kim I."/>
        </authorList>
    </citation>
    <scope>NUCLEOTIDE SEQUENCE</scope>
    <source>
        <strain evidence="5">MG17</strain>
    </source>
</reference>
<comment type="similarity">
    <text evidence="1">Belongs to the aspartyl/asparaginyl beta-hydroxylase family.</text>
</comment>
<comment type="caution">
    <text evidence="5">The sequence shown here is derived from an EMBL/GenBank/DDBJ whole genome shotgun (WGS) entry which is preliminary data.</text>
</comment>
<accession>A0A9X2KKF9</accession>
<dbReference type="RefSeq" id="WP_254291551.1">
    <property type="nucleotide sequence ID" value="NZ_JAMLDX010000002.1"/>
</dbReference>